<feature type="compositionally biased region" description="Polar residues" evidence="6">
    <location>
        <begin position="1"/>
        <end position="14"/>
    </location>
</feature>
<comment type="similarity">
    <text evidence="2">Belongs to the LemA family.</text>
</comment>
<evidence type="ECO:0000313" key="9">
    <source>
        <dbReference type="Proteomes" id="UP000289497"/>
    </source>
</evidence>
<evidence type="ECO:0000256" key="3">
    <source>
        <dbReference type="ARBA" id="ARBA00022692"/>
    </source>
</evidence>
<evidence type="ECO:0000256" key="7">
    <source>
        <dbReference type="SAM" id="Phobius"/>
    </source>
</evidence>
<dbReference type="Gene3D" id="1.20.1440.20">
    <property type="entry name" value="LemA-like domain"/>
    <property type="match status" value="1"/>
</dbReference>
<proteinExistence type="inferred from homology"/>
<evidence type="ECO:0000313" key="8">
    <source>
        <dbReference type="EMBL" id="VEU76573.1"/>
    </source>
</evidence>
<keyword evidence="9" id="KW-1185">Reference proteome</keyword>
<evidence type="ECO:0000256" key="5">
    <source>
        <dbReference type="ARBA" id="ARBA00023136"/>
    </source>
</evidence>
<dbReference type="RefSeq" id="WP_036435411.1">
    <property type="nucleotide sequence ID" value="NZ_LR215039.1"/>
</dbReference>
<dbReference type="KEGG" id="mcou:NCTC10179_00773"/>
<reference evidence="8 9" key="1">
    <citation type="submission" date="2019-01" db="EMBL/GenBank/DDBJ databases">
        <authorList>
            <consortium name="Pathogen Informatics"/>
        </authorList>
    </citation>
    <scope>NUCLEOTIDE SEQUENCE [LARGE SCALE GENOMIC DNA]</scope>
    <source>
        <strain evidence="8 9">NCTC10179</strain>
    </source>
</reference>
<dbReference type="PANTHER" id="PTHR34478:SF1">
    <property type="entry name" value="PROTEIN LEMA"/>
    <property type="match status" value="1"/>
</dbReference>
<dbReference type="OrthoDB" id="384498at2"/>
<evidence type="ECO:0000256" key="1">
    <source>
        <dbReference type="ARBA" id="ARBA00004167"/>
    </source>
</evidence>
<evidence type="ECO:0000256" key="2">
    <source>
        <dbReference type="ARBA" id="ARBA00008854"/>
    </source>
</evidence>
<dbReference type="InterPro" id="IPR007156">
    <property type="entry name" value="MamQ_LemA"/>
</dbReference>
<accession>A0A449B7K8</accession>
<keyword evidence="5 7" id="KW-0472">Membrane</keyword>
<evidence type="ECO:0000256" key="4">
    <source>
        <dbReference type="ARBA" id="ARBA00022989"/>
    </source>
</evidence>
<dbReference type="AlphaFoldDB" id="A0A449B7K8"/>
<dbReference type="EMBL" id="LR215039">
    <property type="protein sequence ID" value="VEU76573.1"/>
    <property type="molecule type" value="Genomic_DNA"/>
</dbReference>
<dbReference type="Proteomes" id="UP000289497">
    <property type="component" value="Chromosome"/>
</dbReference>
<feature type="region of interest" description="Disordered" evidence="6">
    <location>
        <begin position="1"/>
        <end position="22"/>
    </location>
</feature>
<protein>
    <submittedName>
        <fullName evidence="8">LemA family</fullName>
    </submittedName>
</protein>
<evidence type="ECO:0000256" key="6">
    <source>
        <dbReference type="SAM" id="MobiDB-lite"/>
    </source>
</evidence>
<dbReference type="PANTHER" id="PTHR34478">
    <property type="entry name" value="PROTEIN LEMA"/>
    <property type="match status" value="1"/>
</dbReference>
<keyword evidence="3 7" id="KW-0812">Transmembrane</keyword>
<gene>
    <name evidence="8" type="ORF">NCTC10179_00773</name>
</gene>
<dbReference type="GO" id="GO:0016020">
    <property type="term" value="C:membrane"/>
    <property type="evidence" value="ECO:0007669"/>
    <property type="project" value="UniProtKB-SubCell"/>
</dbReference>
<dbReference type="InterPro" id="IPR023353">
    <property type="entry name" value="LemA-like_dom_sf"/>
</dbReference>
<comment type="subcellular location">
    <subcellularLocation>
        <location evidence="1">Membrane</location>
        <topology evidence="1">Single-pass membrane protein</topology>
    </subcellularLocation>
</comment>
<dbReference type="SUPFAM" id="SSF140478">
    <property type="entry name" value="LemA-like"/>
    <property type="match status" value="1"/>
</dbReference>
<keyword evidence="4 7" id="KW-1133">Transmembrane helix</keyword>
<feature type="transmembrane region" description="Helical" evidence="7">
    <location>
        <begin position="30"/>
        <end position="49"/>
    </location>
</feature>
<sequence length="212" mass="24166">MSNLFDQTKTNTEEFNPASDNRPKPAQAGIFGKIIYILFCIITLGIPYISTKNKFMRMQNKINNSASGIDIQLTKRYDTLTKLRDAVASYKKQEEDMVDKFAKMRSLLTSNPVANASEIEALNNQVFGRLIAISENYPELKSSTLFKDLMEQATYLEREISAARRIYNMDVNEFNTLLFNWPHSVVASFQGLQTKPLYQASALQRQDVNLSI</sequence>
<name>A0A449B7K8_9BACT</name>
<dbReference type="Pfam" id="PF04011">
    <property type="entry name" value="LemA"/>
    <property type="match status" value="1"/>
</dbReference>
<organism evidence="8 9">
    <name type="scientific">Mycoplasmopsis columboralis</name>
    <dbReference type="NCBI Taxonomy" id="171282"/>
    <lineage>
        <taxon>Bacteria</taxon>
        <taxon>Bacillati</taxon>
        <taxon>Mycoplasmatota</taxon>
        <taxon>Mycoplasmoidales</taxon>
        <taxon>Metamycoplasmataceae</taxon>
        <taxon>Mycoplasmopsis</taxon>
    </lineage>
</organism>